<sequence length="98" mass="11616">MEQQLFFCRQFWSILDEEDVLQETLLDGIPGPSLMKLHQLERFFRRVTEHTWMSRASAKVTVEPLRNLTSPVTYLQIFRCGHIHLSKNTKNLPNHFMS</sequence>
<proteinExistence type="predicted"/>
<dbReference type="WBParaSite" id="jg17365">
    <property type="protein sequence ID" value="jg17365"/>
    <property type="gene ID" value="jg17365"/>
</dbReference>
<protein>
    <submittedName>
        <fullName evidence="2">Uncharacterized protein</fullName>
    </submittedName>
</protein>
<dbReference type="Proteomes" id="UP000887574">
    <property type="component" value="Unplaced"/>
</dbReference>
<keyword evidence="1" id="KW-1185">Reference proteome</keyword>
<organism evidence="1 2">
    <name type="scientific">Ditylenchus dipsaci</name>
    <dbReference type="NCBI Taxonomy" id="166011"/>
    <lineage>
        <taxon>Eukaryota</taxon>
        <taxon>Metazoa</taxon>
        <taxon>Ecdysozoa</taxon>
        <taxon>Nematoda</taxon>
        <taxon>Chromadorea</taxon>
        <taxon>Rhabditida</taxon>
        <taxon>Tylenchina</taxon>
        <taxon>Tylenchomorpha</taxon>
        <taxon>Sphaerularioidea</taxon>
        <taxon>Anguinidae</taxon>
        <taxon>Anguininae</taxon>
        <taxon>Ditylenchus</taxon>
    </lineage>
</organism>
<evidence type="ECO:0000313" key="2">
    <source>
        <dbReference type="WBParaSite" id="jg17365"/>
    </source>
</evidence>
<name>A0A915D8Y5_9BILA</name>
<reference evidence="2" key="1">
    <citation type="submission" date="2022-11" db="UniProtKB">
        <authorList>
            <consortium name="WormBaseParasite"/>
        </authorList>
    </citation>
    <scope>IDENTIFICATION</scope>
</reference>
<dbReference type="AlphaFoldDB" id="A0A915D8Y5"/>
<accession>A0A915D8Y5</accession>
<evidence type="ECO:0000313" key="1">
    <source>
        <dbReference type="Proteomes" id="UP000887574"/>
    </source>
</evidence>